<evidence type="ECO:0000313" key="8">
    <source>
        <dbReference type="Proteomes" id="UP000262825"/>
    </source>
</evidence>
<accession>A0A376B3V0</accession>
<evidence type="ECO:0000256" key="4">
    <source>
        <dbReference type="ARBA" id="ARBA00023136"/>
    </source>
</evidence>
<dbReference type="Pfam" id="PF02535">
    <property type="entry name" value="Zip"/>
    <property type="match status" value="1"/>
</dbReference>
<reference evidence="8" key="1">
    <citation type="submission" date="2018-06" db="EMBL/GenBank/DDBJ databases">
        <authorList>
            <person name="Guldener U."/>
        </authorList>
    </citation>
    <scope>NUCLEOTIDE SEQUENCE [LARGE SCALE GENOMIC DNA]</scope>
    <source>
        <strain evidence="8">UTAD17</strain>
    </source>
</reference>
<proteinExistence type="predicted"/>
<dbReference type="PANTHER" id="PTHR16950:SF16">
    <property type="entry name" value="ZINC TRANSPORTER ZIP13"/>
    <property type="match status" value="1"/>
</dbReference>
<feature type="transmembrane region" description="Helical" evidence="6">
    <location>
        <begin position="43"/>
        <end position="63"/>
    </location>
</feature>
<name>A0A376B3V0_9ASCO</name>
<protein>
    <recommendedName>
        <fullName evidence="9">Zinc transporter YKE4</fullName>
    </recommendedName>
</protein>
<sequence>MISTTLFTLESFPTWENLSLSNLVRFLSLYYYRFNDSALTNSILSIILILIIPVVFMILLPPFVKNKLLKSNKTICFSLGTLLGEFFCHLLPELFSSALNGVSTDLHSHGHNHEGHSHQQDTIKDQVLQVVQQPSENVSLYVGIWCLTGFLVFYFMDKLLAHFMENKDGNSDTETHAGHSHSHAHANEKEEVNTTDSNKWSVIYLNILSDFGHCLSDGVLLYSTFGNSKLLGISTTLAILVHEIPHVMGDYALLKQKAGLSFIQCFKQQFLSSFGSFIGVFIGWIVQNNNGGILTINFSELGIKTTNSFLSLGLQELTSEQILLSLTCGTLFYIICTNILPEINKPKTIKDLFLQIFAVALGFMTLNLF</sequence>
<organism evidence="7 8">
    <name type="scientific">Saccharomycodes ludwigii</name>
    <dbReference type="NCBI Taxonomy" id="36035"/>
    <lineage>
        <taxon>Eukaryota</taxon>
        <taxon>Fungi</taxon>
        <taxon>Dikarya</taxon>
        <taxon>Ascomycota</taxon>
        <taxon>Saccharomycotina</taxon>
        <taxon>Saccharomycetes</taxon>
        <taxon>Saccharomycodales</taxon>
        <taxon>Saccharomycodaceae</taxon>
        <taxon>Saccharomycodes</taxon>
    </lineage>
</organism>
<dbReference type="EMBL" id="UFAJ01000128">
    <property type="protein sequence ID" value="SSD59347.1"/>
    <property type="molecule type" value="Genomic_DNA"/>
</dbReference>
<keyword evidence="2 6" id="KW-0812">Transmembrane</keyword>
<evidence type="ECO:0000313" key="7">
    <source>
        <dbReference type="EMBL" id="SSD59347.1"/>
    </source>
</evidence>
<feature type="region of interest" description="Disordered" evidence="5">
    <location>
        <begin position="170"/>
        <end position="193"/>
    </location>
</feature>
<evidence type="ECO:0000256" key="1">
    <source>
        <dbReference type="ARBA" id="ARBA00004141"/>
    </source>
</evidence>
<keyword evidence="8" id="KW-1185">Reference proteome</keyword>
<dbReference type="VEuPathDB" id="FungiDB:SCODWIG_01108"/>
<dbReference type="GO" id="GO:0005385">
    <property type="term" value="F:zinc ion transmembrane transporter activity"/>
    <property type="evidence" value="ECO:0007669"/>
    <property type="project" value="TreeGrafter"/>
</dbReference>
<gene>
    <name evidence="7" type="ORF">SCODWIG_01108</name>
</gene>
<dbReference type="GO" id="GO:0006882">
    <property type="term" value="P:intracellular zinc ion homeostasis"/>
    <property type="evidence" value="ECO:0007669"/>
    <property type="project" value="TreeGrafter"/>
</dbReference>
<evidence type="ECO:0000256" key="5">
    <source>
        <dbReference type="SAM" id="MobiDB-lite"/>
    </source>
</evidence>
<dbReference type="Proteomes" id="UP000262825">
    <property type="component" value="Unassembled WGS sequence"/>
</dbReference>
<feature type="transmembrane region" description="Helical" evidence="6">
    <location>
        <begin position="138"/>
        <end position="156"/>
    </location>
</feature>
<dbReference type="InterPro" id="IPR003689">
    <property type="entry name" value="ZIP"/>
</dbReference>
<dbReference type="PANTHER" id="PTHR16950">
    <property type="entry name" value="ZINC TRANSPORTER SLC39A7 HISTIDINE-RICH MEMBRANE PROTEIN KE4"/>
    <property type="match status" value="1"/>
</dbReference>
<evidence type="ECO:0008006" key="9">
    <source>
        <dbReference type="Google" id="ProtNLM"/>
    </source>
</evidence>
<keyword evidence="4 6" id="KW-0472">Membrane</keyword>
<keyword evidence="3 6" id="KW-1133">Transmembrane helix</keyword>
<dbReference type="GO" id="GO:0016020">
    <property type="term" value="C:membrane"/>
    <property type="evidence" value="ECO:0007669"/>
    <property type="project" value="UniProtKB-SubCell"/>
</dbReference>
<evidence type="ECO:0000256" key="3">
    <source>
        <dbReference type="ARBA" id="ARBA00022989"/>
    </source>
</evidence>
<evidence type="ECO:0000256" key="2">
    <source>
        <dbReference type="ARBA" id="ARBA00022692"/>
    </source>
</evidence>
<evidence type="ECO:0000256" key="6">
    <source>
        <dbReference type="SAM" id="Phobius"/>
    </source>
</evidence>
<dbReference type="AlphaFoldDB" id="A0A376B3V0"/>
<comment type="subcellular location">
    <subcellularLocation>
        <location evidence="1">Membrane</location>
        <topology evidence="1">Multi-pass membrane protein</topology>
    </subcellularLocation>
</comment>